<keyword evidence="1" id="KW-0472">Membrane</keyword>
<feature type="transmembrane region" description="Helical" evidence="1">
    <location>
        <begin position="107"/>
        <end position="127"/>
    </location>
</feature>
<gene>
    <name evidence="2" type="ORF">JK635_19655</name>
</gene>
<dbReference type="EMBL" id="JAESWB010000326">
    <property type="protein sequence ID" value="MBL4954378.1"/>
    <property type="molecule type" value="Genomic_DNA"/>
</dbReference>
<proteinExistence type="predicted"/>
<feature type="transmembrane region" description="Helical" evidence="1">
    <location>
        <begin position="74"/>
        <end position="101"/>
    </location>
</feature>
<dbReference type="Proteomes" id="UP000623967">
    <property type="component" value="Unassembled WGS sequence"/>
</dbReference>
<evidence type="ECO:0000256" key="1">
    <source>
        <dbReference type="SAM" id="Phobius"/>
    </source>
</evidence>
<evidence type="ECO:0000313" key="3">
    <source>
        <dbReference type="Proteomes" id="UP000623967"/>
    </source>
</evidence>
<feature type="transmembrane region" description="Helical" evidence="1">
    <location>
        <begin position="33"/>
        <end position="53"/>
    </location>
</feature>
<comment type="caution">
    <text evidence="2">The sequence shown here is derived from an EMBL/GenBank/DDBJ whole genome shotgun (WGS) entry which is preliminary data.</text>
</comment>
<feature type="transmembrane region" description="Helical" evidence="1">
    <location>
        <begin position="7"/>
        <end position="27"/>
    </location>
</feature>
<keyword evidence="1" id="KW-1133">Transmembrane helix</keyword>
<accession>A0ABS1TT74</accession>
<evidence type="ECO:0008006" key="4">
    <source>
        <dbReference type="Google" id="ProtNLM"/>
    </source>
</evidence>
<reference evidence="2 3" key="1">
    <citation type="submission" date="2021-01" db="EMBL/GenBank/DDBJ databases">
        <title>Genome public.</title>
        <authorList>
            <person name="Liu C."/>
            <person name="Sun Q."/>
        </authorList>
    </citation>
    <scope>NUCLEOTIDE SEQUENCE [LARGE SCALE GENOMIC DNA]</scope>
    <source>
        <strain evidence="2 3">YIM B02564</strain>
    </source>
</reference>
<keyword evidence="3" id="KW-1185">Reference proteome</keyword>
<name>A0ABS1TT74_9BACI</name>
<dbReference type="RefSeq" id="WP_202655631.1">
    <property type="nucleotide sequence ID" value="NZ_JAESWB010000326.1"/>
</dbReference>
<protein>
    <recommendedName>
        <fullName evidence="4">DUF2178 domain-containing protein</fullName>
    </recommendedName>
</protein>
<organism evidence="2 3">
    <name type="scientific">Neobacillus paridis</name>
    <dbReference type="NCBI Taxonomy" id="2803862"/>
    <lineage>
        <taxon>Bacteria</taxon>
        <taxon>Bacillati</taxon>
        <taxon>Bacillota</taxon>
        <taxon>Bacilli</taxon>
        <taxon>Bacillales</taxon>
        <taxon>Bacillaceae</taxon>
        <taxon>Neobacillus</taxon>
    </lineage>
</organism>
<keyword evidence="1" id="KW-0812">Transmembrane</keyword>
<evidence type="ECO:0000313" key="2">
    <source>
        <dbReference type="EMBL" id="MBL4954378.1"/>
    </source>
</evidence>
<sequence>MRLPKWGLLTFNILLCVVFAYVSISSFSNGATIWWLWGLISILYGYTTITRFVKGYNEGWSSTEIVEDERTWNVRLVSCFIAFIYILLFLTAGIIVFYMGYLSFDPVIYMILAVSTSVAVFAISQIVQTIPR</sequence>